<feature type="chain" id="PRO_5045564594" description="DUF4402 domain-containing protein" evidence="1">
    <location>
        <begin position="23"/>
        <end position="192"/>
    </location>
</feature>
<comment type="caution">
    <text evidence="2">The sequence shown here is derived from an EMBL/GenBank/DDBJ whole genome shotgun (WGS) entry which is preliminary data.</text>
</comment>
<evidence type="ECO:0000256" key="1">
    <source>
        <dbReference type="SAM" id="SignalP"/>
    </source>
</evidence>
<keyword evidence="1" id="KW-0732">Signal</keyword>
<gene>
    <name evidence="2" type="ORF">O2N63_16845</name>
</gene>
<name>A0ABT4W5G8_9RHOB</name>
<protein>
    <recommendedName>
        <fullName evidence="4">DUF4402 domain-containing protein</fullName>
    </recommendedName>
</protein>
<sequence>MKIRNIFAIAALSLGFGSLPTASSTAPNTSVVLQMYGEGTEVGNLADVSARLGVELTEQDVGFALTSFACHEMDVIDPGSKLKLGRGIDCLANITPDENGGLTLTGVSIFMLPGGTIISKGETSLQTFINGFGSGEGSRSHITGGFPTVDNVIATTGDFVDMTGKARLSGMVRAGGEKMMFDCLFVIDLTHS</sequence>
<reference evidence="2 3" key="1">
    <citation type="submission" date="2023-01" db="EMBL/GenBank/DDBJ databases">
        <authorList>
            <person name="Yoon J.-W."/>
        </authorList>
    </citation>
    <scope>NUCLEOTIDE SEQUENCE [LARGE SCALE GENOMIC DNA]</scope>
    <source>
        <strain evidence="2 3">KMU-50</strain>
    </source>
</reference>
<evidence type="ECO:0008006" key="4">
    <source>
        <dbReference type="Google" id="ProtNLM"/>
    </source>
</evidence>
<keyword evidence="3" id="KW-1185">Reference proteome</keyword>
<dbReference type="Proteomes" id="UP001528040">
    <property type="component" value="Unassembled WGS sequence"/>
</dbReference>
<accession>A0ABT4W5G8</accession>
<evidence type="ECO:0000313" key="2">
    <source>
        <dbReference type="EMBL" id="MDA5095760.1"/>
    </source>
</evidence>
<feature type="signal peptide" evidence="1">
    <location>
        <begin position="1"/>
        <end position="22"/>
    </location>
</feature>
<organism evidence="2 3">
    <name type="scientific">Aliiroseovarius salicola</name>
    <dbReference type="NCBI Taxonomy" id="3009082"/>
    <lineage>
        <taxon>Bacteria</taxon>
        <taxon>Pseudomonadati</taxon>
        <taxon>Pseudomonadota</taxon>
        <taxon>Alphaproteobacteria</taxon>
        <taxon>Rhodobacterales</taxon>
        <taxon>Paracoccaceae</taxon>
        <taxon>Aliiroseovarius</taxon>
    </lineage>
</organism>
<proteinExistence type="predicted"/>
<evidence type="ECO:0000313" key="3">
    <source>
        <dbReference type="Proteomes" id="UP001528040"/>
    </source>
</evidence>
<dbReference type="RefSeq" id="WP_271055469.1">
    <property type="nucleotide sequence ID" value="NZ_JAQIIO010000015.1"/>
</dbReference>
<dbReference type="EMBL" id="JAQIIO010000015">
    <property type="protein sequence ID" value="MDA5095760.1"/>
    <property type="molecule type" value="Genomic_DNA"/>
</dbReference>